<dbReference type="RefSeq" id="WP_050638728.1">
    <property type="nucleotide sequence ID" value="NZ_CABKUE010000004.1"/>
</dbReference>
<keyword evidence="1" id="KW-0472">Membrane</keyword>
<sequence>MNKNPESKQFWRLFGPLLLYWVIQFVARFIVEMFAIIPHLGEIIDYSAFSDNMTQDEIMNLAWQNAGKVMEIVQKYQVEILGFAALFTIPLTLSLFLMDRKREKLLNIPQNKKANIWKYGEIIGLGVAVCIGANCLTIMSSLAMTSQQYQETSEVFYSASVPVQIFCLGLVIPLTEELMFRGVLFKRYRERGSFMKAAVCSSLLFGLIHGNIVQFLYSFILGLLLSYVYEKYGSFKAPAVLHVVANITSLIVTEIGGFDWLAAKVSRMGIAAVVCAFAGSIMFVLIQKIDEKPDVTPPPAENKITPDMFR</sequence>
<dbReference type="InterPro" id="IPR052710">
    <property type="entry name" value="CAAX_protease"/>
</dbReference>
<feature type="transmembrane region" description="Helical" evidence="1">
    <location>
        <begin position="119"/>
        <end position="143"/>
    </location>
</feature>
<evidence type="ECO:0000313" key="4">
    <source>
        <dbReference type="Proteomes" id="UP000095544"/>
    </source>
</evidence>
<feature type="transmembrane region" description="Helical" evidence="1">
    <location>
        <begin position="239"/>
        <end position="261"/>
    </location>
</feature>
<dbReference type="AlphaFoldDB" id="A0A174E524"/>
<dbReference type="OrthoDB" id="9782250at2"/>
<dbReference type="GO" id="GO:0004175">
    <property type="term" value="F:endopeptidase activity"/>
    <property type="evidence" value="ECO:0007669"/>
    <property type="project" value="UniProtKB-ARBA"/>
</dbReference>
<feature type="transmembrane region" description="Helical" evidence="1">
    <location>
        <begin position="194"/>
        <end position="227"/>
    </location>
</feature>
<protein>
    <submittedName>
        <fullName evidence="3">CAAX prenyl protease-related protein</fullName>
    </submittedName>
</protein>
<organism evidence="3 4">
    <name type="scientific">Faecalicatena contorta</name>
    <dbReference type="NCBI Taxonomy" id="39482"/>
    <lineage>
        <taxon>Bacteria</taxon>
        <taxon>Bacillati</taxon>
        <taxon>Bacillota</taxon>
        <taxon>Clostridia</taxon>
        <taxon>Lachnospirales</taxon>
        <taxon>Lachnospiraceae</taxon>
        <taxon>Faecalicatena</taxon>
    </lineage>
</organism>
<keyword evidence="1" id="KW-1133">Transmembrane helix</keyword>
<name>A0A174E524_9FIRM</name>
<dbReference type="PANTHER" id="PTHR36435:SF1">
    <property type="entry name" value="CAAX AMINO TERMINAL PROTEASE FAMILY PROTEIN"/>
    <property type="match status" value="1"/>
</dbReference>
<dbReference type="Proteomes" id="UP000095544">
    <property type="component" value="Unassembled WGS sequence"/>
</dbReference>
<dbReference type="EMBL" id="CYZU01000014">
    <property type="protein sequence ID" value="CUO32547.1"/>
    <property type="molecule type" value="Genomic_DNA"/>
</dbReference>
<keyword evidence="3" id="KW-0378">Hydrolase</keyword>
<dbReference type="GO" id="GO:0080120">
    <property type="term" value="P:CAAX-box protein maturation"/>
    <property type="evidence" value="ECO:0007669"/>
    <property type="project" value="UniProtKB-ARBA"/>
</dbReference>
<dbReference type="STRING" id="39482.ERS852491_01880"/>
<dbReference type="PANTHER" id="PTHR36435">
    <property type="entry name" value="SLR1288 PROTEIN"/>
    <property type="match status" value="1"/>
</dbReference>
<evidence type="ECO:0000313" key="3">
    <source>
        <dbReference type="EMBL" id="CUO32547.1"/>
    </source>
</evidence>
<feature type="transmembrane region" description="Helical" evidence="1">
    <location>
        <begin position="12"/>
        <end position="31"/>
    </location>
</feature>
<keyword evidence="3" id="KW-0645">Protease</keyword>
<gene>
    <name evidence="3" type="ORF">ERS852491_01880</name>
</gene>
<dbReference type="Pfam" id="PF02517">
    <property type="entry name" value="Rce1-like"/>
    <property type="match status" value="1"/>
</dbReference>
<evidence type="ECO:0000259" key="2">
    <source>
        <dbReference type="Pfam" id="PF02517"/>
    </source>
</evidence>
<feature type="domain" description="CAAX prenyl protease 2/Lysostaphin resistance protein A-like" evidence="2">
    <location>
        <begin position="161"/>
        <end position="247"/>
    </location>
</feature>
<dbReference type="InterPro" id="IPR003675">
    <property type="entry name" value="Rce1/LyrA-like_dom"/>
</dbReference>
<reference evidence="3 4" key="1">
    <citation type="submission" date="2015-09" db="EMBL/GenBank/DDBJ databases">
        <authorList>
            <consortium name="Pathogen Informatics"/>
        </authorList>
    </citation>
    <scope>NUCLEOTIDE SEQUENCE [LARGE SCALE GENOMIC DNA]</scope>
    <source>
        <strain evidence="3 4">2789STDY5834876</strain>
    </source>
</reference>
<evidence type="ECO:0000256" key="1">
    <source>
        <dbReference type="SAM" id="Phobius"/>
    </source>
</evidence>
<dbReference type="GO" id="GO:0006508">
    <property type="term" value="P:proteolysis"/>
    <property type="evidence" value="ECO:0007669"/>
    <property type="project" value="UniProtKB-KW"/>
</dbReference>
<feature type="transmembrane region" description="Helical" evidence="1">
    <location>
        <begin position="268"/>
        <end position="286"/>
    </location>
</feature>
<feature type="transmembrane region" description="Helical" evidence="1">
    <location>
        <begin position="80"/>
        <end position="98"/>
    </location>
</feature>
<keyword evidence="1" id="KW-0812">Transmembrane</keyword>
<proteinExistence type="predicted"/>
<accession>A0A174E524</accession>
<feature type="transmembrane region" description="Helical" evidence="1">
    <location>
        <begin position="155"/>
        <end position="174"/>
    </location>
</feature>